<dbReference type="InterPro" id="IPR013815">
    <property type="entry name" value="ATP_grasp_subdomain_1"/>
</dbReference>
<dbReference type="SUPFAM" id="SSF56059">
    <property type="entry name" value="Glutathione synthetase ATP-binding domain-like"/>
    <property type="match status" value="1"/>
</dbReference>
<dbReference type="Gene3D" id="3.30.470.20">
    <property type="entry name" value="ATP-grasp fold, B domain"/>
    <property type="match status" value="1"/>
</dbReference>
<dbReference type="InterPro" id="IPR003781">
    <property type="entry name" value="CoA-bd"/>
</dbReference>
<gene>
    <name evidence="8" type="ORF">ENS06_00065</name>
</gene>
<dbReference type="PANTHER" id="PTHR43334:SF1">
    <property type="entry name" value="3-HYDROXYPROPIONATE--COA LIGASE [ADP-FORMING]"/>
    <property type="match status" value="1"/>
</dbReference>
<dbReference type="PROSITE" id="PS50975">
    <property type="entry name" value="ATP_GRASP"/>
    <property type="match status" value="1"/>
</dbReference>
<evidence type="ECO:0000256" key="4">
    <source>
        <dbReference type="ARBA" id="ARBA00060888"/>
    </source>
</evidence>
<keyword evidence="8" id="KW-0808">Transferase</keyword>
<dbReference type="InterPro" id="IPR016102">
    <property type="entry name" value="Succinyl-CoA_synth-like"/>
</dbReference>
<reference evidence="8" key="1">
    <citation type="journal article" date="2020" name="mSystems">
        <title>Genome- and Community-Level Interaction Insights into Carbon Utilization and Element Cycling Functions of Hydrothermarchaeota in Hydrothermal Sediment.</title>
        <authorList>
            <person name="Zhou Z."/>
            <person name="Liu Y."/>
            <person name="Xu W."/>
            <person name="Pan J."/>
            <person name="Luo Z.H."/>
            <person name="Li M."/>
        </authorList>
    </citation>
    <scope>NUCLEOTIDE SEQUENCE [LARGE SCALE GENOMIC DNA]</scope>
    <source>
        <strain evidence="8">SpSt-456</strain>
    </source>
</reference>
<dbReference type="InterPro" id="IPR036291">
    <property type="entry name" value="NAD(P)-bd_dom_sf"/>
</dbReference>
<feature type="domain" description="ATP-grasp" evidence="6">
    <location>
        <begin position="496"/>
        <end position="532"/>
    </location>
</feature>
<dbReference type="Pfam" id="PF13549">
    <property type="entry name" value="ATP-grasp_5"/>
    <property type="match status" value="1"/>
</dbReference>
<name>A0A832A3X0_9BACT</name>
<dbReference type="GO" id="GO:0005524">
    <property type="term" value="F:ATP binding"/>
    <property type="evidence" value="ECO:0007669"/>
    <property type="project" value="UniProtKB-UniRule"/>
</dbReference>
<dbReference type="InterPro" id="IPR032875">
    <property type="entry name" value="Succ_CoA_lig_flav_dom"/>
</dbReference>
<proteinExistence type="inferred from homology"/>
<dbReference type="Gene3D" id="3.40.50.720">
    <property type="entry name" value="NAD(P)-binding Rossmann-like Domain"/>
    <property type="match status" value="1"/>
</dbReference>
<dbReference type="PROSITE" id="PS51186">
    <property type="entry name" value="GNAT"/>
    <property type="match status" value="1"/>
</dbReference>
<protein>
    <submittedName>
        <fullName evidence="8">Bifunctional acyl-CoA synthetase/GNAT family N-acetyltransferase</fullName>
    </submittedName>
</protein>
<evidence type="ECO:0000256" key="5">
    <source>
        <dbReference type="PROSITE-ProRule" id="PRU00409"/>
    </source>
</evidence>
<dbReference type="Gene3D" id="3.40.630.30">
    <property type="match status" value="1"/>
</dbReference>
<dbReference type="AlphaFoldDB" id="A0A832A3X0"/>
<dbReference type="Pfam" id="PF13607">
    <property type="entry name" value="Succ_CoA_lig"/>
    <property type="match status" value="1"/>
</dbReference>
<dbReference type="Gene3D" id="3.30.1490.20">
    <property type="entry name" value="ATP-grasp fold, A domain"/>
    <property type="match status" value="1"/>
</dbReference>
<keyword evidence="2 5" id="KW-0547">Nucleotide-binding</keyword>
<dbReference type="Gene3D" id="3.40.50.261">
    <property type="entry name" value="Succinyl-CoA synthetase domains"/>
    <property type="match status" value="2"/>
</dbReference>
<evidence type="ECO:0000259" key="6">
    <source>
        <dbReference type="PROSITE" id="PS50975"/>
    </source>
</evidence>
<dbReference type="EMBL" id="DSTK01000001">
    <property type="protein sequence ID" value="HFK95705.1"/>
    <property type="molecule type" value="Genomic_DNA"/>
</dbReference>
<dbReference type="GO" id="GO:0046872">
    <property type="term" value="F:metal ion binding"/>
    <property type="evidence" value="ECO:0007669"/>
    <property type="project" value="InterPro"/>
</dbReference>
<comment type="similarity">
    <text evidence="4">In the N-terminal section; belongs to the acetate CoA ligase alpha subunit family.</text>
</comment>
<dbReference type="Pfam" id="PF19045">
    <property type="entry name" value="Ligase_CoA_2"/>
    <property type="match status" value="1"/>
</dbReference>
<evidence type="ECO:0000259" key="7">
    <source>
        <dbReference type="PROSITE" id="PS51186"/>
    </source>
</evidence>
<evidence type="ECO:0000313" key="8">
    <source>
        <dbReference type="EMBL" id="HFK95705.1"/>
    </source>
</evidence>
<dbReference type="FunFam" id="3.30.1490.20:FF:000020">
    <property type="entry name" value="Protein lysine acetyltransferase"/>
    <property type="match status" value="1"/>
</dbReference>
<dbReference type="InterPro" id="IPR016181">
    <property type="entry name" value="Acyl_CoA_acyltransferase"/>
</dbReference>
<dbReference type="Pfam" id="PF13380">
    <property type="entry name" value="CoA_binding_2"/>
    <property type="match status" value="1"/>
</dbReference>
<dbReference type="SUPFAM" id="SSF51735">
    <property type="entry name" value="NAD(P)-binding Rossmann-fold domains"/>
    <property type="match status" value="1"/>
</dbReference>
<keyword evidence="3 5" id="KW-0067">ATP-binding</keyword>
<dbReference type="SMART" id="SM00881">
    <property type="entry name" value="CoA_binding"/>
    <property type="match status" value="1"/>
</dbReference>
<feature type="domain" description="N-acetyltransferase" evidence="7">
    <location>
        <begin position="738"/>
        <end position="894"/>
    </location>
</feature>
<dbReference type="Pfam" id="PF00583">
    <property type="entry name" value="Acetyltransf_1"/>
    <property type="match status" value="1"/>
</dbReference>
<keyword evidence="1" id="KW-0436">Ligase</keyword>
<dbReference type="GO" id="GO:0016747">
    <property type="term" value="F:acyltransferase activity, transferring groups other than amino-acyl groups"/>
    <property type="evidence" value="ECO:0007669"/>
    <property type="project" value="InterPro"/>
</dbReference>
<dbReference type="SUPFAM" id="SSF55729">
    <property type="entry name" value="Acyl-CoA N-acyltransferases (Nat)"/>
    <property type="match status" value="1"/>
</dbReference>
<sequence>MGLFNLDRMLNPKTVAVIGASERPDSVGAAVMRNLVDGGFPGAVYPINPRRSTVRGLHAYPSLREAPGPIDLAVVATPIDTAPEIMKQCGAKGVAGAVVLSAGGREVGHEGQRLEEAIARQAAEANVRIIGPNCLGVIVPGVMLNASFAAHMPKAGRLAFISQSGALCTAILDLSLQEGIGFSHFVSIGSMLDVDFADLIDYLGNEFRVTSILLYVESIPNLRKFMSAARAVSRIKPIVVLKSGKSPAGARAASSHTGAMAGEDALYDAAFRRAGVLRVQTIGELFDCAELLAKQPRPEGPRLAIITNAGGPGVMAADALAEYGLEPAPLGEETLSALDAVLPPWWSRNNPVDILGDASPERYATALQVCLDSADINGVLLILTPQAMTDPSAVARHVASMAVRRPCPVLASWMGGVNVEEGRRILNQAGIPTYATPEQAIRAFMELHQYAVNQKMLKEIPKRFREDLIFDTERAATILRTGLTRSNGMLTEVESKGLLEAYGIPTTATRLATDEDQAVLFARDMGFPVVLKISSPDIVHKTEAGGIQLDLQNEDQVRRAFRAIVQSARAYKPDAEIQGVSVQPMLRSAQGSSGVELIVGAKKDDQFGPVILFGMGGILAELLQDRSLGLPPLNRALARRLMEDTKVYKVLQGYRNLPAANMAAMEELLIRLSQLVTDFPEIAELDMNPVILQHGRPWAVDARVLVRPSAVPSPMHLIISPYPARYEKHAVTSSGLPVFIRPIKPEDAPLLVDLFHVLSPTSIYFRFFSPLKELSEDMLARFTQIDYDREIAMVAVEEPGTGQEKLLGVARVISDPDGKKAEFAVLVGDPWQGKGIGALLLENCLHIAKERGIETVWGTVLQENTHMLALGRKLGFRICRVPESTDCELTIDLRQVTFDEHGRLRLSRVYGPAPKRGSTV</sequence>
<dbReference type="InterPro" id="IPR011761">
    <property type="entry name" value="ATP-grasp"/>
</dbReference>
<dbReference type="CDD" id="cd04301">
    <property type="entry name" value="NAT_SF"/>
    <property type="match status" value="1"/>
</dbReference>
<dbReference type="GO" id="GO:0043758">
    <property type="term" value="F:acetate-CoA ligase (ADP-forming) activity"/>
    <property type="evidence" value="ECO:0007669"/>
    <property type="project" value="InterPro"/>
</dbReference>
<accession>A0A832A3X0</accession>
<dbReference type="InterPro" id="IPR043938">
    <property type="entry name" value="Ligase_CoA_dom"/>
</dbReference>
<organism evidence="8">
    <name type="scientific">Desulfacinum infernum</name>
    <dbReference type="NCBI Taxonomy" id="35837"/>
    <lineage>
        <taxon>Bacteria</taxon>
        <taxon>Pseudomonadati</taxon>
        <taxon>Thermodesulfobacteriota</taxon>
        <taxon>Syntrophobacteria</taxon>
        <taxon>Syntrophobacterales</taxon>
        <taxon>Syntrophobacteraceae</taxon>
        <taxon>Desulfacinum</taxon>
    </lineage>
</organism>
<dbReference type="InterPro" id="IPR051538">
    <property type="entry name" value="Acyl-CoA_Synth/Transferase"/>
</dbReference>
<comment type="caution">
    <text evidence="8">The sequence shown here is derived from an EMBL/GenBank/DDBJ whole genome shotgun (WGS) entry which is preliminary data.</text>
</comment>
<dbReference type="InterPro" id="IPR000182">
    <property type="entry name" value="GNAT_dom"/>
</dbReference>
<dbReference type="PANTHER" id="PTHR43334">
    <property type="entry name" value="ACETATE--COA LIGASE [ADP-FORMING]"/>
    <property type="match status" value="1"/>
</dbReference>
<dbReference type="SUPFAM" id="SSF52210">
    <property type="entry name" value="Succinyl-CoA synthetase domains"/>
    <property type="match status" value="2"/>
</dbReference>
<evidence type="ECO:0000256" key="1">
    <source>
        <dbReference type="ARBA" id="ARBA00022598"/>
    </source>
</evidence>
<evidence type="ECO:0000256" key="2">
    <source>
        <dbReference type="ARBA" id="ARBA00022741"/>
    </source>
</evidence>
<evidence type="ECO:0000256" key="3">
    <source>
        <dbReference type="ARBA" id="ARBA00022840"/>
    </source>
</evidence>